<dbReference type="GO" id="GO:0009311">
    <property type="term" value="P:oligosaccharide metabolic process"/>
    <property type="evidence" value="ECO:0007669"/>
    <property type="project" value="TreeGrafter"/>
</dbReference>
<keyword evidence="3 27" id="KW-0328">Glycosyltransferase</keyword>
<evidence type="ECO:0000256" key="15">
    <source>
        <dbReference type="ARBA" id="ARBA00050681"/>
    </source>
</evidence>
<dbReference type="GO" id="GO:0000139">
    <property type="term" value="C:Golgi membrane"/>
    <property type="evidence" value="ECO:0007669"/>
    <property type="project" value="UniProtKB-SubCell"/>
</dbReference>
<evidence type="ECO:0000256" key="14">
    <source>
        <dbReference type="ARBA" id="ARBA00043744"/>
    </source>
</evidence>
<evidence type="ECO:0000256" key="21">
    <source>
        <dbReference type="ARBA" id="ARBA00074915"/>
    </source>
</evidence>
<gene>
    <name evidence="27" type="ORF">D4764_07G0005330</name>
</gene>
<dbReference type="GO" id="GO:0009988">
    <property type="term" value="P:cell-cell recognition"/>
    <property type="evidence" value="ECO:0007669"/>
    <property type="project" value="UniProtKB-ARBA"/>
</dbReference>
<keyword evidence="5 26" id="KW-0812">Transmembrane</keyword>
<evidence type="ECO:0000256" key="10">
    <source>
        <dbReference type="ARBA" id="ARBA00023098"/>
    </source>
</evidence>
<keyword evidence="13" id="KW-0325">Glycoprotein</keyword>
<keyword evidence="28" id="KW-1185">Reference proteome</keyword>
<dbReference type="PANTHER" id="PTHR45906">
    <property type="entry name" value="ALPHA-N-ACETYL-NEURAMINYL-2,3-BETA-GALACTOSYL-1, 3-N-ACETYL-GALACTOSAMINIDE ALPHA-2,6-SIALYLTRANSFERASE-LIKE"/>
    <property type="match status" value="1"/>
</dbReference>
<evidence type="ECO:0000256" key="3">
    <source>
        <dbReference type="ARBA" id="ARBA00022676"/>
    </source>
</evidence>
<dbReference type="FunFam" id="3.90.1480.20:FF:000009">
    <property type="entry name" value="alpha-N-acetylgalactosaminide alpha-2,6-sialyltransferase 6 isoform X2"/>
    <property type="match status" value="1"/>
</dbReference>
<dbReference type="InterPro" id="IPR001675">
    <property type="entry name" value="Glyco_trans_29"/>
</dbReference>
<comment type="catalytic activity">
    <reaction evidence="15">
        <text>3-O-[alpha-Neu5Ac-(2-&gt;3)-beta-D-Gal-(1-&gt;3)-alpha-D-GalNAc]-L-Thr-[protein] + CMP-N-acetyl-beta-neuraminate = a 3-O-{alpha-Neu5Ac-(2-&gt;3)-beta-D-Gal-(1-&gt;3)-[alpha-Neu5Ac-(2-&gt;6)]-alpha-D-GalNAc}-L-threonyl-[protein] + CMP + H(+)</text>
        <dbReference type="Rhea" id="RHEA:65284"/>
        <dbReference type="Rhea" id="RHEA-COMP:16762"/>
        <dbReference type="Rhea" id="RHEA-COMP:16763"/>
        <dbReference type="ChEBI" id="CHEBI:15378"/>
        <dbReference type="ChEBI" id="CHEBI:57812"/>
        <dbReference type="ChEBI" id="CHEBI:60377"/>
        <dbReference type="ChEBI" id="CHEBI:156396"/>
        <dbReference type="ChEBI" id="CHEBI:156398"/>
    </reaction>
    <physiologicalReaction direction="left-to-right" evidence="15">
        <dbReference type="Rhea" id="RHEA:65285"/>
    </physiologicalReaction>
</comment>
<reference evidence="27 28" key="1">
    <citation type="submission" date="2019-04" db="EMBL/GenBank/DDBJ databases">
        <title>Chromosome genome assembly for Takifugu flavidus.</title>
        <authorList>
            <person name="Xiao S."/>
        </authorList>
    </citation>
    <scope>NUCLEOTIDE SEQUENCE [LARGE SCALE GENOMIC DNA]</scope>
    <source>
        <strain evidence="27">HTHZ2018</strain>
        <tissue evidence="27">Muscle</tissue>
    </source>
</reference>
<dbReference type="GO" id="GO:0001665">
    <property type="term" value="F:alpha-N-acetylgalactosaminide alpha-2,6-sialyltransferase activity"/>
    <property type="evidence" value="ECO:0007669"/>
    <property type="project" value="TreeGrafter"/>
</dbReference>
<comment type="catalytic activity">
    <reaction evidence="20">
        <text>3-O-[alpha-Neu5Ac-(2-&gt;3)-beta-D-Gal-(1-&gt;3)-alpha-D-GalNAc]-L-Ser-[protein] + CMP-N-acetyl-beta-neuraminate = a 3-O-{alpha-Neu5Ac-(2-&gt;3)-beta-D-Gal-(1-&gt;3)-[alpha-Neu5Ac-(2-&gt;6)]-alpha-D-GalNAc}-L-seryl-[protein] + CMP + H(+)</text>
        <dbReference type="Rhea" id="RHEA:65280"/>
        <dbReference type="Rhea" id="RHEA-COMP:16760"/>
        <dbReference type="Rhea" id="RHEA-COMP:16761"/>
        <dbReference type="ChEBI" id="CHEBI:15378"/>
        <dbReference type="ChEBI" id="CHEBI:57812"/>
        <dbReference type="ChEBI" id="CHEBI:60377"/>
        <dbReference type="ChEBI" id="CHEBI:156395"/>
        <dbReference type="ChEBI" id="CHEBI:156397"/>
    </reaction>
    <physiologicalReaction direction="left-to-right" evidence="20">
        <dbReference type="Rhea" id="RHEA:65281"/>
    </physiologicalReaction>
</comment>
<evidence type="ECO:0000256" key="9">
    <source>
        <dbReference type="ARBA" id="ARBA00023034"/>
    </source>
</evidence>
<keyword evidence="8 26" id="KW-1133">Transmembrane helix</keyword>
<evidence type="ECO:0000256" key="18">
    <source>
        <dbReference type="ARBA" id="ARBA00051833"/>
    </source>
</evidence>
<sequence>ISVGDREKEGKRRRRSGTLAAENSLTFTPGVGAWRLTVCANVSHREHDTVTFHRWNTAEWEIILAFTTKTEPLTIGGGDVRLSSHGTWDRYSTVVSGLEPAYDSRVCTDVASCERGEPWQPCDEGSSWKREGVKMKMRVCQGVGGIIIVTIVTSFMVAYNSSGDTSSSLTSHRVAEPVPSKKQPKGGFTLEGYTRVVDHQPLKMHCGTCALVTSSGRLIRSKRGQEIDRSDCVIRMNDAPTVGHQRDVGQRTSLRVIAHSSLQRVLQSRQELLNSSQGVAYVFWGPSSCMRRDGKGHVYNSLRLMKQLMPALKLYIISRTKMLKFDELFKKETGIDRKSSNSWLSTGWFTMAIALELCDRVDVFGMVPPEFCRFSSHPSVPYHYYEPNGPDECSMYLSHERSRQGSHHRFITEKAVFANWARTLNVHFHQPDWKPMAVVSGPNSSRT</sequence>
<keyword evidence="12" id="KW-1015">Disulfide bond</keyword>
<proteinExistence type="inferred from homology"/>
<comment type="caution">
    <text evidence="27">The sequence shown here is derived from an EMBL/GenBank/DDBJ whole genome shotgun (WGS) entry which is preliminary data.</text>
</comment>
<evidence type="ECO:0000256" key="11">
    <source>
        <dbReference type="ARBA" id="ARBA00023136"/>
    </source>
</evidence>
<dbReference type="InterPro" id="IPR038578">
    <property type="entry name" value="GT29-like_sf"/>
</dbReference>
<evidence type="ECO:0000256" key="12">
    <source>
        <dbReference type="ARBA" id="ARBA00023157"/>
    </source>
</evidence>
<evidence type="ECO:0000256" key="7">
    <source>
        <dbReference type="ARBA" id="ARBA00022981"/>
    </source>
</evidence>
<comment type="catalytic activity">
    <reaction evidence="19">
        <text>a ganglioside GD1a (d18:1(4E)) + CMP-N-acetyl-beta-neuraminate = a ganglioside GT1aalpha (d18:1(4E)) + CMP + H(+)</text>
        <dbReference type="Rhea" id="RHEA:41972"/>
        <dbReference type="ChEBI" id="CHEBI:15378"/>
        <dbReference type="ChEBI" id="CHEBI:57812"/>
        <dbReference type="ChEBI" id="CHEBI:60377"/>
        <dbReference type="ChEBI" id="CHEBI:78445"/>
        <dbReference type="ChEBI" id="CHEBI:78571"/>
    </reaction>
    <physiologicalReaction direction="left-to-right" evidence="19">
        <dbReference type="Rhea" id="RHEA:41973"/>
    </physiologicalReaction>
</comment>
<organism evidence="27 28">
    <name type="scientific">Takifugu flavidus</name>
    <name type="common">sansaifugu</name>
    <dbReference type="NCBI Taxonomy" id="433684"/>
    <lineage>
        <taxon>Eukaryota</taxon>
        <taxon>Metazoa</taxon>
        <taxon>Chordata</taxon>
        <taxon>Craniata</taxon>
        <taxon>Vertebrata</taxon>
        <taxon>Euteleostomi</taxon>
        <taxon>Actinopterygii</taxon>
        <taxon>Neopterygii</taxon>
        <taxon>Teleostei</taxon>
        <taxon>Neoteleostei</taxon>
        <taxon>Acanthomorphata</taxon>
        <taxon>Eupercaria</taxon>
        <taxon>Tetraodontiformes</taxon>
        <taxon>Tetradontoidea</taxon>
        <taxon>Tetraodontidae</taxon>
        <taxon>Takifugu</taxon>
    </lineage>
</organism>
<evidence type="ECO:0000256" key="6">
    <source>
        <dbReference type="ARBA" id="ARBA00022968"/>
    </source>
</evidence>
<dbReference type="Pfam" id="PF00777">
    <property type="entry name" value="Glyco_transf_29"/>
    <property type="match status" value="1"/>
</dbReference>
<evidence type="ECO:0000256" key="4">
    <source>
        <dbReference type="ARBA" id="ARBA00022679"/>
    </source>
</evidence>
<evidence type="ECO:0000256" key="13">
    <source>
        <dbReference type="ARBA" id="ARBA00023180"/>
    </source>
</evidence>
<keyword evidence="10" id="KW-0443">Lipid metabolism</keyword>
<evidence type="ECO:0000256" key="24">
    <source>
        <dbReference type="ARBA" id="ARBA00082849"/>
    </source>
</evidence>
<name>A0A5C6MR97_9TELE</name>
<keyword evidence="4 27" id="KW-0808">Transferase</keyword>
<protein>
    <recommendedName>
        <fullName evidence="21">Alpha-N-acetylgalactosaminide alpha-2,6-sialyltransferase 6</fullName>
    </recommendedName>
    <alternativeName>
        <fullName evidence="22">GalNAc alpha-2,6-sialyltransferase VI</fullName>
    </alternativeName>
    <alternativeName>
        <fullName evidence="23">ST6GalNAc VI</fullName>
    </alternativeName>
    <alternativeName>
        <fullName evidence="24">Sialyltransferase 7F</fullName>
    </alternativeName>
</protein>
<evidence type="ECO:0000256" key="26">
    <source>
        <dbReference type="SAM" id="Phobius"/>
    </source>
</evidence>
<evidence type="ECO:0000256" key="19">
    <source>
        <dbReference type="ARBA" id="ARBA00051886"/>
    </source>
</evidence>
<comment type="catalytic activity">
    <reaction evidence="16">
        <text>N-acetyl-alpha-neuraminosyl-(2-&gt;3)-beta-D-galactosyl-(1-&gt;3)-N-acetyl-beta-D-glucosaminyl-(1-&gt;3)-beta-D-galactosyl-(1-&gt;4)-beta-D-glucosyl-(1&lt;-&gt;1')-N-acyl-sphing-4-enine + CMP-N-acetyl-beta-neuraminate = N-acetyl-alpha-neuraminosyl-(2-&gt;3)-beta-D-galactosyl-(1-&gt;3)-[N-acetyl-alpha-neuraminosyl-(2-&gt;6)]-N-acetyl-beta-D-glucosaminyl-(1-&gt;3)-beta-D-galactosyl-(1-&gt;4)-beta-D-glucosyl-(1&lt;-&gt;1')-N-acyl-sphing-4-enine + CMP + H(+)</text>
        <dbReference type="Rhea" id="RHEA:47884"/>
        <dbReference type="ChEBI" id="CHEBI:15378"/>
        <dbReference type="ChEBI" id="CHEBI:57812"/>
        <dbReference type="ChEBI" id="CHEBI:60377"/>
        <dbReference type="ChEBI" id="CHEBI:88073"/>
        <dbReference type="ChEBI" id="CHEBI:88079"/>
    </reaction>
    <physiologicalReaction direction="left-to-right" evidence="16">
        <dbReference type="Rhea" id="RHEA:47885"/>
    </physiologicalReaction>
</comment>
<comment type="similarity">
    <text evidence="2">Belongs to the glycosyltransferase 29 family.</text>
</comment>
<dbReference type="AlphaFoldDB" id="A0A5C6MR97"/>
<dbReference type="GO" id="GO:0001574">
    <property type="term" value="P:ganglioside biosynthetic process"/>
    <property type="evidence" value="ECO:0007669"/>
    <property type="project" value="TreeGrafter"/>
</dbReference>
<evidence type="ECO:0000256" key="2">
    <source>
        <dbReference type="ARBA" id="ARBA00006003"/>
    </source>
</evidence>
<comment type="subcellular location">
    <subcellularLocation>
        <location evidence="1">Golgi apparatus membrane</location>
        <topology evidence="1">Single-pass type II membrane protein</topology>
    </subcellularLocation>
</comment>
<comment type="catalytic activity">
    <reaction evidence="14">
        <text>a ganglioside GM1b (d18:1(4E)) + CMP-N-acetyl-beta-neuraminate = a ganglioside GD1alpha (d18:1(4E)) + CMP + H(+)</text>
        <dbReference type="Rhea" id="RHEA:41968"/>
        <dbReference type="ChEBI" id="CHEBI:15378"/>
        <dbReference type="ChEBI" id="CHEBI:57812"/>
        <dbReference type="ChEBI" id="CHEBI:60377"/>
        <dbReference type="ChEBI" id="CHEBI:78568"/>
        <dbReference type="ChEBI" id="CHEBI:78569"/>
    </reaction>
    <physiologicalReaction direction="left-to-right" evidence="14">
        <dbReference type="Rhea" id="RHEA:41969"/>
    </physiologicalReaction>
</comment>
<evidence type="ECO:0000256" key="8">
    <source>
        <dbReference type="ARBA" id="ARBA00022989"/>
    </source>
</evidence>
<comment type="catalytic activity">
    <reaction evidence="18">
        <text>a globoside MSGG + CMP-N-acetyl-beta-neuraminate = a globoside DSGG + CMP + H(+)</text>
        <dbReference type="Rhea" id="RHEA:56088"/>
        <dbReference type="ChEBI" id="CHEBI:15378"/>
        <dbReference type="ChEBI" id="CHEBI:57812"/>
        <dbReference type="ChEBI" id="CHEBI:60377"/>
        <dbReference type="ChEBI" id="CHEBI:140623"/>
        <dbReference type="ChEBI" id="CHEBI:140624"/>
    </reaction>
    <physiologicalReaction direction="left-to-right" evidence="18">
        <dbReference type="Rhea" id="RHEA:56089"/>
    </physiologicalReaction>
</comment>
<keyword evidence="7" id="KW-0730">Sialic acid</keyword>
<evidence type="ECO:0000256" key="23">
    <source>
        <dbReference type="ARBA" id="ARBA00080825"/>
    </source>
</evidence>
<evidence type="ECO:0000256" key="17">
    <source>
        <dbReference type="ARBA" id="ARBA00051590"/>
    </source>
</evidence>
<evidence type="ECO:0000313" key="28">
    <source>
        <dbReference type="Proteomes" id="UP000324091"/>
    </source>
</evidence>
<accession>A0A5C6MR97</accession>
<dbReference type="EMBL" id="RHFK02000020">
    <property type="protein sequence ID" value="TWW57814.1"/>
    <property type="molecule type" value="Genomic_DNA"/>
</dbReference>
<evidence type="ECO:0000256" key="5">
    <source>
        <dbReference type="ARBA" id="ARBA00022692"/>
    </source>
</evidence>
<keyword evidence="6" id="KW-0735">Signal-anchor</keyword>
<feature type="region of interest" description="Disordered" evidence="25">
    <location>
        <begin position="163"/>
        <end position="185"/>
    </location>
</feature>
<comment type="catalytic activity">
    <reaction evidence="17">
        <text>a ganglioside GT1b (d18:1(4E)) + CMP-N-acetyl-beta-neuraminate = a ganglioside GQ1balpha (d18:1(4E)) + CMP + H(+)</text>
        <dbReference type="Rhea" id="RHEA:41976"/>
        <dbReference type="ChEBI" id="CHEBI:15378"/>
        <dbReference type="ChEBI" id="CHEBI:57812"/>
        <dbReference type="ChEBI" id="CHEBI:60377"/>
        <dbReference type="ChEBI" id="CHEBI:78452"/>
        <dbReference type="ChEBI" id="CHEBI:78572"/>
    </reaction>
    <physiologicalReaction direction="left-to-right" evidence="17">
        <dbReference type="Rhea" id="RHEA:41977"/>
    </physiologicalReaction>
</comment>
<evidence type="ECO:0000256" key="25">
    <source>
        <dbReference type="SAM" id="MobiDB-lite"/>
    </source>
</evidence>
<evidence type="ECO:0000256" key="16">
    <source>
        <dbReference type="ARBA" id="ARBA00051061"/>
    </source>
</evidence>
<evidence type="ECO:0000313" key="27">
    <source>
        <dbReference type="EMBL" id="TWW57814.1"/>
    </source>
</evidence>
<feature type="non-terminal residue" evidence="27">
    <location>
        <position position="1"/>
    </location>
</feature>
<feature type="transmembrane region" description="Helical" evidence="26">
    <location>
        <begin position="139"/>
        <end position="159"/>
    </location>
</feature>
<keyword evidence="11 26" id="KW-0472">Membrane</keyword>
<dbReference type="PANTHER" id="PTHR45906:SF5">
    <property type="entry name" value="ALPHA-N-ACETYLGALACTOSAMINIDE ALPHA-2,6-SIALYLTRANSFERASE 5"/>
    <property type="match status" value="1"/>
</dbReference>
<keyword evidence="9" id="KW-0333">Golgi apparatus</keyword>
<dbReference type="Proteomes" id="UP000324091">
    <property type="component" value="Chromosome 7"/>
</dbReference>
<evidence type="ECO:0000256" key="20">
    <source>
        <dbReference type="ARBA" id="ARBA00053014"/>
    </source>
</evidence>
<evidence type="ECO:0000256" key="1">
    <source>
        <dbReference type="ARBA" id="ARBA00004323"/>
    </source>
</evidence>
<evidence type="ECO:0000256" key="22">
    <source>
        <dbReference type="ARBA" id="ARBA00077208"/>
    </source>
</evidence>
<dbReference type="Gene3D" id="3.90.1480.20">
    <property type="entry name" value="Glycosyl transferase family 29"/>
    <property type="match status" value="1"/>
</dbReference>